<sequence>MALPRMVDCIASWYTLRLLATFTVLAALFVIVHTLFLRRIPSKAPPPVSDDAPIVSAIGFWTERWTWFKRKRDESLTGNFSWHAGAHTIIGLSGDKGRQVFFESRGLSFKEGYAVLFGQVQALENHANEAQEADDNHFSRRLAYLLKNEQFRRKLPILISDTKEAIEAIRNDPSGITDPFESLYRIVFRLTIRMVGADEIADETKVLEETLRLFETLDNSSTALSVIFPKLPSPGVVKRTYAAGRLYMLIEKILKKRAASDEKHDDALQYLLDQGDQTFKIVEFILGALFAGLLNSGINAAWVACYLATSPEWLHRVHNEIRTTAAKHARNPNAPLYNQLDDIPLDAWENEFPVIDLCLRDSIRLNLLGTALRRNISGKPIPTGTGDEVIPPGAFVTYATGDIHLNPTVYPDPHKWDPSRYLPGRSEDKAKDHAFVGWGAGRHPCLGMRFAKLEQNIILAYFVAAFEFSLQDGNGRLLTVPPRVDYNRHSAHKPKERQYLKVSPRGE</sequence>
<dbReference type="InterPro" id="IPR050529">
    <property type="entry name" value="CYP450_sterol_14alpha_dmase"/>
</dbReference>
<dbReference type="PRINTS" id="PR00465">
    <property type="entry name" value="EP450IV"/>
</dbReference>
<evidence type="ECO:0000256" key="7">
    <source>
        <dbReference type="SAM" id="Phobius"/>
    </source>
</evidence>
<comment type="cofactor">
    <cofactor evidence="1 6">
        <name>heme</name>
        <dbReference type="ChEBI" id="CHEBI:30413"/>
    </cofactor>
</comment>
<protein>
    <submittedName>
        <fullName evidence="8">Similar to cytochrome P450</fullName>
    </submittedName>
</protein>
<evidence type="ECO:0000256" key="2">
    <source>
        <dbReference type="ARBA" id="ARBA00010617"/>
    </source>
</evidence>
<dbReference type="PANTHER" id="PTHR24304:SF2">
    <property type="entry name" value="24-HYDROXYCHOLESTEROL 7-ALPHA-HYDROXYLASE"/>
    <property type="match status" value="1"/>
</dbReference>
<evidence type="ECO:0000256" key="4">
    <source>
        <dbReference type="ARBA" id="ARBA00022723"/>
    </source>
</evidence>
<dbReference type="GO" id="GO:0020037">
    <property type="term" value="F:heme binding"/>
    <property type="evidence" value="ECO:0007669"/>
    <property type="project" value="InterPro"/>
</dbReference>
<dbReference type="Proteomes" id="UP000002668">
    <property type="component" value="Genome"/>
</dbReference>
<dbReference type="GO" id="GO:0016705">
    <property type="term" value="F:oxidoreductase activity, acting on paired donors, with incorporation or reduction of molecular oxygen"/>
    <property type="evidence" value="ECO:0007669"/>
    <property type="project" value="InterPro"/>
</dbReference>
<comment type="similarity">
    <text evidence="2">Belongs to the cytochrome P450 family.</text>
</comment>
<keyword evidence="7" id="KW-0472">Membrane</keyword>
<keyword evidence="7" id="KW-1133">Transmembrane helix</keyword>
<evidence type="ECO:0000256" key="6">
    <source>
        <dbReference type="PIRSR" id="PIRSR602403-1"/>
    </source>
</evidence>
<dbReference type="SUPFAM" id="SSF48264">
    <property type="entry name" value="Cytochrome P450"/>
    <property type="match status" value="1"/>
</dbReference>
<feature type="transmembrane region" description="Helical" evidence="7">
    <location>
        <begin position="12"/>
        <end position="37"/>
    </location>
</feature>
<dbReference type="PANTHER" id="PTHR24304">
    <property type="entry name" value="CYTOCHROME P450 FAMILY 7"/>
    <property type="match status" value="1"/>
</dbReference>
<dbReference type="AlphaFoldDB" id="E5ACA1"/>
<dbReference type="GeneID" id="13286663"/>
<dbReference type="InterPro" id="IPR002403">
    <property type="entry name" value="Cyt_P450_E_grp-IV"/>
</dbReference>
<name>E5ACA1_LEPMJ</name>
<accession>E5ACA1</accession>
<reference evidence="9" key="1">
    <citation type="journal article" date="2011" name="Nat. Commun.">
        <title>Effector diversification within compartments of the Leptosphaeria maculans genome affected by Repeat-Induced Point mutations.</title>
        <authorList>
            <person name="Rouxel T."/>
            <person name="Grandaubert J."/>
            <person name="Hane J.K."/>
            <person name="Hoede C."/>
            <person name="van de Wouw A.P."/>
            <person name="Couloux A."/>
            <person name="Dominguez V."/>
            <person name="Anthouard V."/>
            <person name="Bally P."/>
            <person name="Bourras S."/>
            <person name="Cozijnsen A.J."/>
            <person name="Ciuffetti L.M."/>
            <person name="Degrave A."/>
            <person name="Dilmaghani A."/>
            <person name="Duret L."/>
            <person name="Fudal I."/>
            <person name="Goodwin S.B."/>
            <person name="Gout L."/>
            <person name="Glaser N."/>
            <person name="Linglin J."/>
            <person name="Kema G.H.J."/>
            <person name="Lapalu N."/>
            <person name="Lawrence C.B."/>
            <person name="May K."/>
            <person name="Meyer M."/>
            <person name="Ollivier B."/>
            <person name="Poulain J."/>
            <person name="Schoch C.L."/>
            <person name="Simon A."/>
            <person name="Spatafora J.W."/>
            <person name="Stachowiak A."/>
            <person name="Turgeon B.G."/>
            <person name="Tyler B.M."/>
            <person name="Vincent D."/>
            <person name="Weissenbach J."/>
            <person name="Amselem J."/>
            <person name="Quesneville H."/>
            <person name="Oliver R.P."/>
            <person name="Wincker P."/>
            <person name="Balesdent M.-H."/>
            <person name="Howlett B.J."/>
        </authorList>
    </citation>
    <scope>NUCLEOTIDE SEQUENCE [LARGE SCALE GENOMIC DNA]</scope>
    <source>
        <strain evidence="9">JN3 / isolate v23.1.3 / race Av1-4-5-6-7-8</strain>
    </source>
</reference>
<dbReference type="GO" id="GO:0004497">
    <property type="term" value="F:monooxygenase activity"/>
    <property type="evidence" value="ECO:0007669"/>
    <property type="project" value="InterPro"/>
</dbReference>
<organism evidence="8 9">
    <name type="scientific">Leptosphaeria maculans (strain JN3 / isolate v23.1.3 / race Av1-4-5-6-7-8)</name>
    <name type="common">Blackleg fungus</name>
    <name type="synonym">Phoma lingam</name>
    <dbReference type="NCBI Taxonomy" id="985895"/>
    <lineage>
        <taxon>Eukaryota</taxon>
        <taxon>Fungi</taxon>
        <taxon>Dikarya</taxon>
        <taxon>Ascomycota</taxon>
        <taxon>Pezizomycotina</taxon>
        <taxon>Dothideomycetes</taxon>
        <taxon>Pleosporomycetidae</taxon>
        <taxon>Pleosporales</taxon>
        <taxon>Pleosporineae</taxon>
        <taxon>Leptosphaeriaceae</taxon>
        <taxon>Plenodomus</taxon>
        <taxon>Plenodomus lingam/Leptosphaeria maculans species complex</taxon>
    </lineage>
</organism>
<gene>
    <name evidence="8" type="ORF">LEMA_P008900.1</name>
</gene>
<evidence type="ECO:0000256" key="5">
    <source>
        <dbReference type="ARBA" id="ARBA00023004"/>
    </source>
</evidence>
<keyword evidence="5 6" id="KW-0408">Iron</keyword>
<dbReference type="InParanoid" id="E5ACA1"/>
<keyword evidence="3 6" id="KW-0349">Heme</keyword>
<dbReference type="HOGENOM" id="CLU_033574_2_0_1"/>
<dbReference type="VEuPathDB" id="FungiDB:LEMA_P008900.1"/>
<keyword evidence="9" id="KW-1185">Reference proteome</keyword>
<dbReference type="Pfam" id="PF00067">
    <property type="entry name" value="p450"/>
    <property type="match status" value="1"/>
</dbReference>
<dbReference type="OMA" id="VARHPCL"/>
<dbReference type="Gene3D" id="1.10.630.10">
    <property type="entry name" value="Cytochrome P450"/>
    <property type="match status" value="1"/>
</dbReference>
<proteinExistence type="inferred from homology"/>
<dbReference type="InterPro" id="IPR001128">
    <property type="entry name" value="Cyt_P450"/>
</dbReference>
<evidence type="ECO:0000256" key="3">
    <source>
        <dbReference type="ARBA" id="ARBA00022617"/>
    </source>
</evidence>
<dbReference type="eggNOG" id="KOG0684">
    <property type="taxonomic scope" value="Eukaryota"/>
</dbReference>
<dbReference type="STRING" id="985895.E5ACA1"/>
<keyword evidence="4 6" id="KW-0479">Metal-binding</keyword>
<evidence type="ECO:0000313" key="9">
    <source>
        <dbReference type="Proteomes" id="UP000002668"/>
    </source>
</evidence>
<dbReference type="InterPro" id="IPR036396">
    <property type="entry name" value="Cyt_P450_sf"/>
</dbReference>
<feature type="binding site" description="axial binding residue" evidence="6">
    <location>
        <position position="445"/>
    </location>
    <ligand>
        <name>heme</name>
        <dbReference type="ChEBI" id="CHEBI:30413"/>
    </ligand>
    <ligandPart>
        <name>Fe</name>
        <dbReference type="ChEBI" id="CHEBI:18248"/>
    </ligandPart>
</feature>
<dbReference type="EMBL" id="FP929139">
    <property type="protein sequence ID" value="CBY02103.1"/>
    <property type="molecule type" value="Genomic_DNA"/>
</dbReference>
<evidence type="ECO:0000313" key="8">
    <source>
        <dbReference type="EMBL" id="CBY02103.1"/>
    </source>
</evidence>
<dbReference type="GO" id="GO:0005506">
    <property type="term" value="F:iron ion binding"/>
    <property type="evidence" value="ECO:0007669"/>
    <property type="project" value="InterPro"/>
</dbReference>
<evidence type="ECO:0000256" key="1">
    <source>
        <dbReference type="ARBA" id="ARBA00001971"/>
    </source>
</evidence>
<keyword evidence="7" id="KW-0812">Transmembrane</keyword>
<dbReference type="OrthoDB" id="1055148at2759"/>